<evidence type="ECO:0000313" key="3">
    <source>
        <dbReference type="Proteomes" id="UP000521075"/>
    </source>
</evidence>
<dbReference type="Proteomes" id="UP000521075">
    <property type="component" value="Unassembled WGS sequence"/>
</dbReference>
<evidence type="ECO:0000313" key="2">
    <source>
        <dbReference type="EMBL" id="NYK10977.1"/>
    </source>
</evidence>
<dbReference type="AlphaFoldDB" id="A0A853DRY6"/>
<sequence length="43" mass="4783">MTDEKKTDTGDDYDLSDEKLVAPEENIDWLPHPEPTDGEAPAP</sequence>
<reference evidence="2 3" key="1">
    <citation type="submission" date="2020-07" db="EMBL/GenBank/DDBJ databases">
        <title>Sequencing the genomes of 1000 actinobacteria strains.</title>
        <authorList>
            <person name="Klenk H.-P."/>
        </authorList>
    </citation>
    <scope>NUCLEOTIDE SEQUENCE [LARGE SCALE GENOMIC DNA]</scope>
    <source>
        <strain evidence="2 3">DSM 15166</strain>
    </source>
</reference>
<comment type="caution">
    <text evidence="2">The sequence shown here is derived from an EMBL/GenBank/DDBJ whole genome shotgun (WGS) entry which is preliminary data.</text>
</comment>
<proteinExistence type="predicted"/>
<feature type="region of interest" description="Disordered" evidence="1">
    <location>
        <begin position="1"/>
        <end position="43"/>
    </location>
</feature>
<accession>A0A853DRY6</accession>
<evidence type="ECO:0000256" key="1">
    <source>
        <dbReference type="SAM" id="MobiDB-lite"/>
    </source>
</evidence>
<organism evidence="2 3">
    <name type="scientific">Leifsonia naganoensis</name>
    <dbReference type="NCBI Taxonomy" id="150025"/>
    <lineage>
        <taxon>Bacteria</taxon>
        <taxon>Bacillati</taxon>
        <taxon>Actinomycetota</taxon>
        <taxon>Actinomycetes</taxon>
        <taxon>Micrococcales</taxon>
        <taxon>Microbacteriaceae</taxon>
        <taxon>Leifsonia</taxon>
    </lineage>
</organism>
<protein>
    <submittedName>
        <fullName evidence="2">Uncharacterized protein</fullName>
    </submittedName>
</protein>
<dbReference type="RefSeq" id="WP_281371294.1">
    <property type="nucleotide sequence ID" value="NZ_BAAAHA010000001.1"/>
</dbReference>
<name>A0A853DRY6_9MICO</name>
<gene>
    <name evidence="2" type="ORF">HNR14_002858</name>
</gene>
<dbReference type="EMBL" id="JACCHJ010000001">
    <property type="protein sequence ID" value="NYK10977.1"/>
    <property type="molecule type" value="Genomic_DNA"/>
</dbReference>
<keyword evidence="3" id="KW-1185">Reference proteome</keyword>